<organism evidence="7 8">
    <name type="scientific">Aspergillus fumigatiaffinis</name>
    <dbReference type="NCBI Taxonomy" id="340414"/>
    <lineage>
        <taxon>Eukaryota</taxon>
        <taxon>Fungi</taxon>
        <taxon>Dikarya</taxon>
        <taxon>Ascomycota</taxon>
        <taxon>Pezizomycotina</taxon>
        <taxon>Eurotiomycetes</taxon>
        <taxon>Eurotiomycetidae</taxon>
        <taxon>Eurotiales</taxon>
        <taxon>Aspergillaceae</taxon>
        <taxon>Aspergillus</taxon>
        <taxon>Aspergillus subgen. Fumigati</taxon>
    </lineage>
</organism>
<protein>
    <recommendedName>
        <fullName evidence="6">Orn/DAP/Arg decarboxylase 2 N-terminal domain-containing protein</fullName>
    </recommendedName>
</protein>
<feature type="domain" description="Orn/DAP/Arg decarboxylase 2 N-terminal" evidence="6">
    <location>
        <begin position="42"/>
        <end position="254"/>
    </location>
</feature>
<dbReference type="InterPro" id="IPR009006">
    <property type="entry name" value="Ala_racemase/Decarboxylase_C"/>
</dbReference>
<keyword evidence="5" id="KW-0456">Lyase</keyword>
<dbReference type="OrthoDB" id="5034579at2759"/>
<evidence type="ECO:0000256" key="4">
    <source>
        <dbReference type="ARBA" id="ARBA00022898"/>
    </source>
</evidence>
<gene>
    <name evidence="7" type="ORF">CNMCM6805_008467</name>
</gene>
<evidence type="ECO:0000256" key="1">
    <source>
        <dbReference type="ARBA" id="ARBA00001933"/>
    </source>
</evidence>
<dbReference type="GO" id="GO:0033387">
    <property type="term" value="P:putrescine biosynthetic process from arginine, via ornithine"/>
    <property type="evidence" value="ECO:0007669"/>
    <property type="project" value="TreeGrafter"/>
</dbReference>
<dbReference type="PROSITE" id="PS00879">
    <property type="entry name" value="ODR_DC_2_2"/>
    <property type="match status" value="1"/>
</dbReference>
<dbReference type="InterPro" id="IPR023214">
    <property type="entry name" value="HAD_sf"/>
</dbReference>
<dbReference type="Gene3D" id="3.40.50.1000">
    <property type="entry name" value="HAD superfamily/HAD-like"/>
    <property type="match status" value="1"/>
</dbReference>
<proteinExistence type="inferred from homology"/>
<dbReference type="PRINTS" id="PR01179">
    <property type="entry name" value="ODADCRBXLASE"/>
</dbReference>
<dbReference type="Gene3D" id="2.40.37.10">
    <property type="entry name" value="Lyase, Ornithine Decarboxylase, Chain A, domain 1"/>
    <property type="match status" value="1"/>
</dbReference>
<name>A0A8H4GNY8_9EURO</name>
<dbReference type="GO" id="GO:0005737">
    <property type="term" value="C:cytoplasm"/>
    <property type="evidence" value="ECO:0007669"/>
    <property type="project" value="TreeGrafter"/>
</dbReference>
<dbReference type="CDD" id="cd00622">
    <property type="entry name" value="PLPDE_III_ODC"/>
    <property type="match status" value="1"/>
</dbReference>
<dbReference type="AlphaFoldDB" id="A0A8H4GNY8"/>
<evidence type="ECO:0000256" key="3">
    <source>
        <dbReference type="ARBA" id="ARBA00022793"/>
    </source>
</evidence>
<reference evidence="7" key="2">
    <citation type="submission" date="2020-04" db="EMBL/GenBank/DDBJ databases">
        <authorList>
            <person name="Santos R.A.C."/>
            <person name="Steenwyk J.L."/>
            <person name="Rivero-Menendez O."/>
            <person name="Mead M.E."/>
            <person name="Silva L.P."/>
            <person name="Bastos R.W."/>
            <person name="Alastruey-Izquierdo A."/>
            <person name="Goldman G.H."/>
            <person name="Rokas A."/>
        </authorList>
    </citation>
    <scope>NUCLEOTIDE SEQUENCE</scope>
    <source>
        <strain evidence="7">CNM-CM6805</strain>
    </source>
</reference>
<dbReference type="EMBL" id="JAAAPX010000066">
    <property type="protein sequence ID" value="KAF4234624.1"/>
    <property type="molecule type" value="Genomic_DNA"/>
</dbReference>
<evidence type="ECO:0000256" key="5">
    <source>
        <dbReference type="ARBA" id="ARBA00023239"/>
    </source>
</evidence>
<dbReference type="InterPro" id="IPR036412">
    <property type="entry name" value="HAD-like_sf"/>
</dbReference>
<dbReference type="SUPFAM" id="SSF51419">
    <property type="entry name" value="PLP-binding barrel"/>
    <property type="match status" value="1"/>
</dbReference>
<keyword evidence="4" id="KW-0663">Pyridoxal phosphate</keyword>
<dbReference type="GO" id="GO:0004586">
    <property type="term" value="F:ornithine decarboxylase activity"/>
    <property type="evidence" value="ECO:0007669"/>
    <property type="project" value="TreeGrafter"/>
</dbReference>
<dbReference type="InterPro" id="IPR002433">
    <property type="entry name" value="Orn_de-COase"/>
</dbReference>
<dbReference type="InterPro" id="IPR000183">
    <property type="entry name" value="Orn/DAP/Arg_de-COase"/>
</dbReference>
<comment type="similarity">
    <text evidence="2">Belongs to the Orn/Lys/Arg decarboxylase class-II family.</text>
</comment>
<dbReference type="SUPFAM" id="SSF56784">
    <property type="entry name" value="HAD-like"/>
    <property type="match status" value="1"/>
</dbReference>
<evidence type="ECO:0000259" key="6">
    <source>
        <dbReference type="Pfam" id="PF02784"/>
    </source>
</evidence>
<dbReference type="PANTHER" id="PTHR11482:SF6">
    <property type="entry name" value="ORNITHINE DECARBOXYLASE 1-RELATED"/>
    <property type="match status" value="1"/>
</dbReference>
<dbReference type="Gene3D" id="3.20.20.10">
    <property type="entry name" value="Alanine racemase"/>
    <property type="match status" value="1"/>
</dbReference>
<reference evidence="7" key="1">
    <citation type="journal article" date="2020" name="bioRxiv">
        <title>Genomic and phenotypic heterogeneity of clinical isolates of the human pathogens Aspergillus fumigatus, Aspergillus lentulus and Aspergillus fumigatiaffinis.</title>
        <authorList>
            <person name="dos Santos R.A.C."/>
            <person name="Steenwyk J.L."/>
            <person name="Rivero-Menendez O."/>
            <person name="Mead M.E."/>
            <person name="Silva L.P."/>
            <person name="Bastos R.W."/>
            <person name="Alastruey-Izquierdo A."/>
            <person name="Goldman G.H."/>
            <person name="Rokas A."/>
        </authorList>
    </citation>
    <scope>NUCLEOTIDE SEQUENCE</scope>
    <source>
        <strain evidence="7">CNM-CM6805</strain>
    </source>
</reference>
<dbReference type="FunFam" id="3.20.20.10:FF:000005">
    <property type="entry name" value="Ornithine decarboxylase"/>
    <property type="match status" value="1"/>
</dbReference>
<dbReference type="InterPro" id="IPR029066">
    <property type="entry name" value="PLP-binding_barrel"/>
</dbReference>
<sequence>MAMDKLRSGQLINLAADFQIQRITRGEPDVEDDPFFVADMGQVSRQHRRWEFNLPDVQPFYAELGTGFDCASVQEMRAVLELGVHPSRIILANPCKAVQVLLYAKKWGVQTTVFDNLDELETINRYMPEARLLLRIYANDDSALIKFGDKFGAPADMSWSLLQRAKELGLEVAGVSFHVGEYCRKRRSFRKAIKDASAVFEQAQTLGFNMRLLDIGGGFQDKNFEDIAASIREEIAQRIPSTTKIIAEPGRYYARSAYTLICRVISRRRQIIEKAKDLPDMLYQNDGLYGHFMNRLMEAENFCPILVLDGASSGKREAGPHRYTIWGPTCDGGDYVVRDTTLPCEAKVGDWLKYKNMGAYTSTTATQFNGFSSDCQTLYINSDPLVLKLNSFGHDKSLAIKPYAALSGKSRRILLYAGDGVSDLSGASEADILFAKSGMVRTAVQALVRYCEQCGIPFVPFNDWASTLATLQEFYQNGCSNDV</sequence>
<evidence type="ECO:0000313" key="8">
    <source>
        <dbReference type="Proteomes" id="UP000653565"/>
    </source>
</evidence>
<comment type="caution">
    <text evidence="7">The sequence shown here is derived from an EMBL/GenBank/DDBJ whole genome shotgun (WGS) entry which is preliminary data.</text>
</comment>
<dbReference type="Proteomes" id="UP000653565">
    <property type="component" value="Unassembled WGS sequence"/>
</dbReference>
<dbReference type="PRINTS" id="PR01182">
    <property type="entry name" value="ORNDCRBXLASE"/>
</dbReference>
<comment type="cofactor">
    <cofactor evidence="1">
        <name>pyridoxal 5'-phosphate</name>
        <dbReference type="ChEBI" id="CHEBI:597326"/>
    </cofactor>
</comment>
<keyword evidence="3" id="KW-0210">Decarboxylase</keyword>
<dbReference type="SUPFAM" id="SSF50621">
    <property type="entry name" value="Alanine racemase C-terminal domain-like"/>
    <property type="match status" value="1"/>
</dbReference>
<evidence type="ECO:0000256" key="2">
    <source>
        <dbReference type="ARBA" id="ARBA00008872"/>
    </source>
</evidence>
<keyword evidence="8" id="KW-1185">Reference proteome</keyword>
<dbReference type="Pfam" id="PF02784">
    <property type="entry name" value="Orn_Arg_deC_N"/>
    <property type="match status" value="1"/>
</dbReference>
<evidence type="ECO:0000313" key="7">
    <source>
        <dbReference type="EMBL" id="KAF4234624.1"/>
    </source>
</evidence>
<dbReference type="InterPro" id="IPR022657">
    <property type="entry name" value="De-COase2_CS"/>
</dbReference>
<dbReference type="InterPro" id="IPR022644">
    <property type="entry name" value="De-COase2_N"/>
</dbReference>
<accession>A0A8H4GNY8</accession>
<dbReference type="PANTHER" id="PTHR11482">
    <property type="entry name" value="ARGININE/DIAMINOPIMELATE/ORNITHINE DECARBOXYLASE"/>
    <property type="match status" value="1"/>
</dbReference>